<feature type="compositionally biased region" description="Polar residues" evidence="1">
    <location>
        <begin position="1"/>
        <end position="27"/>
    </location>
</feature>
<dbReference type="AlphaFoldDB" id="A0A0E9SAD3"/>
<evidence type="ECO:0000313" key="2">
    <source>
        <dbReference type="EMBL" id="JAH37473.1"/>
    </source>
</evidence>
<reference evidence="2" key="1">
    <citation type="submission" date="2014-11" db="EMBL/GenBank/DDBJ databases">
        <authorList>
            <person name="Amaro Gonzalez C."/>
        </authorList>
    </citation>
    <scope>NUCLEOTIDE SEQUENCE</scope>
</reference>
<dbReference type="EMBL" id="GBXM01071104">
    <property type="protein sequence ID" value="JAH37473.1"/>
    <property type="molecule type" value="Transcribed_RNA"/>
</dbReference>
<proteinExistence type="predicted"/>
<protein>
    <submittedName>
        <fullName evidence="2">Uncharacterized protein</fullName>
    </submittedName>
</protein>
<feature type="region of interest" description="Disordered" evidence="1">
    <location>
        <begin position="1"/>
        <end position="43"/>
    </location>
</feature>
<reference evidence="2" key="2">
    <citation type="journal article" date="2015" name="Fish Shellfish Immunol.">
        <title>Early steps in the European eel (Anguilla anguilla)-Vibrio vulnificus interaction in the gills: Role of the RtxA13 toxin.</title>
        <authorList>
            <person name="Callol A."/>
            <person name="Pajuelo D."/>
            <person name="Ebbesson L."/>
            <person name="Teles M."/>
            <person name="MacKenzie S."/>
            <person name="Amaro C."/>
        </authorList>
    </citation>
    <scope>NUCLEOTIDE SEQUENCE</scope>
</reference>
<evidence type="ECO:0000256" key="1">
    <source>
        <dbReference type="SAM" id="MobiDB-lite"/>
    </source>
</evidence>
<accession>A0A0E9SAD3</accession>
<name>A0A0E9SAD3_ANGAN</name>
<organism evidence="2">
    <name type="scientific">Anguilla anguilla</name>
    <name type="common">European freshwater eel</name>
    <name type="synonym">Muraena anguilla</name>
    <dbReference type="NCBI Taxonomy" id="7936"/>
    <lineage>
        <taxon>Eukaryota</taxon>
        <taxon>Metazoa</taxon>
        <taxon>Chordata</taxon>
        <taxon>Craniata</taxon>
        <taxon>Vertebrata</taxon>
        <taxon>Euteleostomi</taxon>
        <taxon>Actinopterygii</taxon>
        <taxon>Neopterygii</taxon>
        <taxon>Teleostei</taxon>
        <taxon>Anguilliformes</taxon>
        <taxon>Anguillidae</taxon>
        <taxon>Anguilla</taxon>
    </lineage>
</organism>
<sequence length="67" mass="7479">MHNSNVSPSELKCSQNSNPHAGRQLSSLKKRKPNQRASLKCRTCRTLARTLSYRAKPDPLHPPSSPI</sequence>